<accession>A0AAV4VKE6</accession>
<evidence type="ECO:0000313" key="2">
    <source>
        <dbReference type="Proteomes" id="UP001054945"/>
    </source>
</evidence>
<gene>
    <name evidence="1" type="ORF">CEXT_523101</name>
</gene>
<keyword evidence="2" id="KW-1185">Reference proteome</keyword>
<dbReference type="Proteomes" id="UP001054945">
    <property type="component" value="Unassembled WGS sequence"/>
</dbReference>
<sequence length="90" mass="10237">MQSLHYTTRAWTKSLNLPHPSPYLASLLQEYQSQVSKIFSLDCNTFPVSPTSSGLQSQHHYRQFFLKLMVPHSKSIRRSSPSVSPAGIFQ</sequence>
<evidence type="ECO:0000313" key="1">
    <source>
        <dbReference type="EMBL" id="GIY70772.1"/>
    </source>
</evidence>
<organism evidence="1 2">
    <name type="scientific">Caerostris extrusa</name>
    <name type="common">Bark spider</name>
    <name type="synonym">Caerostris bankana</name>
    <dbReference type="NCBI Taxonomy" id="172846"/>
    <lineage>
        <taxon>Eukaryota</taxon>
        <taxon>Metazoa</taxon>
        <taxon>Ecdysozoa</taxon>
        <taxon>Arthropoda</taxon>
        <taxon>Chelicerata</taxon>
        <taxon>Arachnida</taxon>
        <taxon>Araneae</taxon>
        <taxon>Araneomorphae</taxon>
        <taxon>Entelegynae</taxon>
        <taxon>Araneoidea</taxon>
        <taxon>Araneidae</taxon>
        <taxon>Caerostris</taxon>
    </lineage>
</organism>
<dbReference type="AlphaFoldDB" id="A0AAV4VKE6"/>
<protein>
    <submittedName>
        <fullName evidence="1">Uncharacterized protein</fullName>
    </submittedName>
</protein>
<reference evidence="1 2" key="1">
    <citation type="submission" date="2021-06" db="EMBL/GenBank/DDBJ databases">
        <title>Caerostris extrusa draft genome.</title>
        <authorList>
            <person name="Kono N."/>
            <person name="Arakawa K."/>
        </authorList>
    </citation>
    <scope>NUCLEOTIDE SEQUENCE [LARGE SCALE GENOMIC DNA]</scope>
</reference>
<name>A0AAV4VKE6_CAEEX</name>
<comment type="caution">
    <text evidence="1">The sequence shown here is derived from an EMBL/GenBank/DDBJ whole genome shotgun (WGS) entry which is preliminary data.</text>
</comment>
<proteinExistence type="predicted"/>
<dbReference type="EMBL" id="BPLR01014719">
    <property type="protein sequence ID" value="GIY70772.1"/>
    <property type="molecule type" value="Genomic_DNA"/>
</dbReference>